<feature type="compositionally biased region" description="Basic residues" evidence="1">
    <location>
        <begin position="57"/>
        <end position="67"/>
    </location>
</feature>
<name>A0A195EUH1_9HYME</name>
<reference evidence="2 3" key="1">
    <citation type="submission" date="2016-03" db="EMBL/GenBank/DDBJ databases">
        <title>Trachymyrmex septentrionalis WGS genome.</title>
        <authorList>
            <person name="Nygaard S."/>
            <person name="Hu H."/>
            <person name="Boomsma J."/>
            <person name="Zhang G."/>
        </authorList>
    </citation>
    <scope>NUCLEOTIDE SEQUENCE [LARGE SCALE GENOMIC DNA]</scope>
    <source>
        <strain evidence="2">Tsep2-gDNA-1</strain>
        <tissue evidence="2">Whole body</tissue>
    </source>
</reference>
<evidence type="ECO:0000313" key="3">
    <source>
        <dbReference type="Proteomes" id="UP000078541"/>
    </source>
</evidence>
<gene>
    <name evidence="2" type="ORF">ALC56_14428</name>
</gene>
<accession>A0A195EUH1</accession>
<dbReference type="EMBL" id="KQ981979">
    <property type="protein sequence ID" value="KYN31547.1"/>
    <property type="molecule type" value="Genomic_DNA"/>
</dbReference>
<organism evidence="2 3">
    <name type="scientific">Trachymyrmex septentrionalis</name>
    <dbReference type="NCBI Taxonomy" id="34720"/>
    <lineage>
        <taxon>Eukaryota</taxon>
        <taxon>Metazoa</taxon>
        <taxon>Ecdysozoa</taxon>
        <taxon>Arthropoda</taxon>
        <taxon>Hexapoda</taxon>
        <taxon>Insecta</taxon>
        <taxon>Pterygota</taxon>
        <taxon>Neoptera</taxon>
        <taxon>Endopterygota</taxon>
        <taxon>Hymenoptera</taxon>
        <taxon>Apocrita</taxon>
        <taxon>Aculeata</taxon>
        <taxon>Formicoidea</taxon>
        <taxon>Formicidae</taxon>
        <taxon>Myrmicinae</taxon>
        <taxon>Trachymyrmex</taxon>
    </lineage>
</organism>
<keyword evidence="3" id="KW-1185">Reference proteome</keyword>
<evidence type="ECO:0000313" key="2">
    <source>
        <dbReference type="EMBL" id="KYN31547.1"/>
    </source>
</evidence>
<feature type="region of interest" description="Disordered" evidence="1">
    <location>
        <begin position="44"/>
        <end position="67"/>
    </location>
</feature>
<feature type="region of interest" description="Disordered" evidence="1">
    <location>
        <begin position="106"/>
        <end position="171"/>
    </location>
</feature>
<dbReference type="AlphaFoldDB" id="A0A195EUH1"/>
<dbReference type="Proteomes" id="UP000078541">
    <property type="component" value="Unassembled WGS sequence"/>
</dbReference>
<sequence length="223" mass="25295">MRLPVTLIRDALRHVLAQEEVVARCQAVACHVYAAPPWKIKGIRAGSAPVSSDQSKTKKKKKKKKKKKERLLRKVECECADIERTPNRLLEVTWLAGWLRCAGKASQPASQPASRRDSQLGQPTWGVSLRPQGPQERRAVRTERDRGMQDGCAGGGEKMRGNKEREGVGTLRGPEGTLPCKRVRRKCCIYTYTVIQKSRRFFRYLVTTVVPKSYWKSCVYARN</sequence>
<proteinExistence type="predicted"/>
<evidence type="ECO:0000256" key="1">
    <source>
        <dbReference type="SAM" id="MobiDB-lite"/>
    </source>
</evidence>
<protein>
    <submittedName>
        <fullName evidence="2">Uncharacterized protein</fullName>
    </submittedName>
</protein>
<feature type="compositionally biased region" description="Basic and acidic residues" evidence="1">
    <location>
        <begin position="157"/>
        <end position="167"/>
    </location>
</feature>
<feature type="compositionally biased region" description="Basic and acidic residues" evidence="1">
    <location>
        <begin position="135"/>
        <end position="148"/>
    </location>
</feature>